<dbReference type="InterPro" id="IPR053137">
    <property type="entry name" value="NLR-like"/>
</dbReference>
<evidence type="ECO:0000256" key="1">
    <source>
        <dbReference type="ARBA" id="ARBA00022737"/>
    </source>
</evidence>
<feature type="repeat" description="ANK" evidence="2">
    <location>
        <begin position="951"/>
        <end position="980"/>
    </location>
</feature>
<gene>
    <name evidence="5" type="ORF">K458DRAFT_435608</name>
</gene>
<feature type="region of interest" description="Disordered" evidence="3">
    <location>
        <begin position="997"/>
        <end position="1033"/>
    </location>
</feature>
<dbReference type="InterPro" id="IPR036770">
    <property type="entry name" value="Ankyrin_rpt-contain_sf"/>
</dbReference>
<dbReference type="InterPro" id="IPR056884">
    <property type="entry name" value="NPHP3-like_N"/>
</dbReference>
<feature type="compositionally biased region" description="Basic and acidic residues" evidence="3">
    <location>
        <begin position="1"/>
        <end position="29"/>
    </location>
</feature>
<organism evidence="5 6">
    <name type="scientific">Lentithecium fluviatile CBS 122367</name>
    <dbReference type="NCBI Taxonomy" id="1168545"/>
    <lineage>
        <taxon>Eukaryota</taxon>
        <taxon>Fungi</taxon>
        <taxon>Dikarya</taxon>
        <taxon>Ascomycota</taxon>
        <taxon>Pezizomycotina</taxon>
        <taxon>Dothideomycetes</taxon>
        <taxon>Pleosporomycetidae</taxon>
        <taxon>Pleosporales</taxon>
        <taxon>Massarineae</taxon>
        <taxon>Lentitheciaceae</taxon>
        <taxon>Lentithecium</taxon>
    </lineage>
</organism>
<dbReference type="Pfam" id="PF24883">
    <property type="entry name" value="NPHP3_N"/>
    <property type="match status" value="1"/>
</dbReference>
<feature type="compositionally biased region" description="Basic residues" evidence="3">
    <location>
        <begin position="997"/>
        <end position="1009"/>
    </location>
</feature>
<evidence type="ECO:0000259" key="4">
    <source>
        <dbReference type="PROSITE" id="PS50837"/>
    </source>
</evidence>
<evidence type="ECO:0000313" key="6">
    <source>
        <dbReference type="Proteomes" id="UP000799291"/>
    </source>
</evidence>
<feature type="domain" description="NACHT" evidence="4">
    <location>
        <begin position="434"/>
        <end position="579"/>
    </location>
</feature>
<dbReference type="Gene3D" id="3.40.50.300">
    <property type="entry name" value="P-loop containing nucleotide triphosphate hydrolases"/>
    <property type="match status" value="1"/>
</dbReference>
<dbReference type="PROSITE" id="PS50088">
    <property type="entry name" value="ANK_REPEAT"/>
    <property type="match status" value="3"/>
</dbReference>
<proteinExistence type="predicted"/>
<dbReference type="InterPro" id="IPR054471">
    <property type="entry name" value="GPIID_WHD"/>
</dbReference>
<accession>A0A6G1ILE8</accession>
<feature type="region of interest" description="Disordered" evidence="3">
    <location>
        <begin position="1"/>
        <end position="30"/>
    </location>
</feature>
<dbReference type="EMBL" id="MU005609">
    <property type="protein sequence ID" value="KAF2678771.1"/>
    <property type="molecule type" value="Genomic_DNA"/>
</dbReference>
<dbReference type="GO" id="GO:0009116">
    <property type="term" value="P:nucleoside metabolic process"/>
    <property type="evidence" value="ECO:0007669"/>
    <property type="project" value="InterPro"/>
</dbReference>
<dbReference type="PANTHER" id="PTHR46082">
    <property type="entry name" value="ATP/GTP-BINDING PROTEIN-RELATED"/>
    <property type="match status" value="1"/>
</dbReference>
<dbReference type="SUPFAM" id="SSF52540">
    <property type="entry name" value="P-loop containing nucleoside triphosphate hydrolases"/>
    <property type="match status" value="1"/>
</dbReference>
<dbReference type="InterPro" id="IPR035994">
    <property type="entry name" value="Nucleoside_phosphorylase_sf"/>
</dbReference>
<feature type="compositionally biased region" description="Low complexity" evidence="3">
    <location>
        <begin position="1020"/>
        <end position="1033"/>
    </location>
</feature>
<dbReference type="PROSITE" id="PS50837">
    <property type="entry name" value="NACHT"/>
    <property type="match status" value="1"/>
</dbReference>
<dbReference type="InterPro" id="IPR002110">
    <property type="entry name" value="Ankyrin_rpt"/>
</dbReference>
<keyword evidence="1" id="KW-0677">Repeat</keyword>
<dbReference type="InterPro" id="IPR027417">
    <property type="entry name" value="P-loop_NTPase"/>
</dbReference>
<dbReference type="Pfam" id="PF12796">
    <property type="entry name" value="Ank_2"/>
    <property type="match status" value="1"/>
</dbReference>
<sequence length="1033" mass="116140">MSTKRPACEDHDISPGHSEKKFKGSESEGARLVMSQQKRGNGDYTVGWICAISTEYIAAQAFLDKAHNPPESVPQNDNNNYTLGEIGKHNVVIAVLPKGRYGTTSAASVARDMLRTFPNVRIGLMVGIGGGAPSRKHDIRLGDIVVSTPYDREGGVFQYDFGKAIQDKEFKVTGHLNQPPIFLTTAVSGLEAQYKLHGHHLEEAIKGILEKKPRLRKEFKRPDPKSDRLYLSGFTHPADVEATCADECGDDPSRLVIRSLRTQDDDNPAVYYGTVASANQLMKNALLRDKFAKENGVLCFEMEAAGLMDHFPCLVIRGICDYSDTHKNNDWQGYAAIAAAAYAKDLLARIPVNKLEAEKRISEVLSSIEQNVYEARCDVKDLALEQRRIELDHWLSPPVPSKNHNEALKQHQKGTGSWFLQSDAFVAWKSQRNSFLWLYGIPGCGKTILSSTIIENLRSLSIQPLLYFYFDFNHTKKQTLRGVVCSLISQLYYTCNSAQEPLNALFSSYKDKNTQPSCESLCKVLREMIEKTEEIWIVLDAIDECVERKGSPTEGLLLWIRDLVKLEQKNVHCLVTSRPEQDIQSEMSNLVSEKNRISIQSDLVNDDILAYICARVREGEGLKRWRDREDVQKEIEEELAHKANGMFRWVRCQIDALEVCLDYPTLRTALDSLPKTLDETYARILNTIPDSHKQPALRILQFLTFSERPLRIEEAVDALAVNVDKSPHFSPKNRMPDPQEITRYCSSLVTVVSVKGKDDLEHVQLQLAHFSVKEYLTSDRLHSSTAHGLREAAARLSIARVCLSYLLQFDRLVSLEKIRKGFPFAEYSAMFWMSNARVAACESKLMDLVERLFCYQESSYSICYSLYRPDELWHNHISYRSKPASPLYYAAFGGLRESVRLLLDKDTDINAQGGYYGNALQAASFEGHEQLVKLLLDKGADINAQGGGYGNALQAASFEGHEQLVKLLLDKGADVNAQGGDYGNALQAASEAAARQGRRRQRAGWRLRQRAPGGFRRMPRAAGEAAAQQGRRR</sequence>
<feature type="repeat" description="ANK" evidence="2">
    <location>
        <begin position="882"/>
        <end position="914"/>
    </location>
</feature>
<evidence type="ECO:0000313" key="5">
    <source>
        <dbReference type="EMBL" id="KAF2678771.1"/>
    </source>
</evidence>
<protein>
    <recommendedName>
        <fullName evidence="4">NACHT domain-containing protein</fullName>
    </recommendedName>
</protein>
<dbReference type="PROSITE" id="PS50297">
    <property type="entry name" value="ANK_REP_REGION"/>
    <property type="match status" value="2"/>
</dbReference>
<dbReference type="Pfam" id="PF22939">
    <property type="entry name" value="WHD_GPIID"/>
    <property type="match status" value="1"/>
</dbReference>
<evidence type="ECO:0000256" key="2">
    <source>
        <dbReference type="PROSITE-ProRule" id="PRU00023"/>
    </source>
</evidence>
<keyword evidence="6" id="KW-1185">Reference proteome</keyword>
<dbReference type="Gene3D" id="3.40.50.1580">
    <property type="entry name" value="Nucleoside phosphorylase domain"/>
    <property type="match status" value="1"/>
</dbReference>
<evidence type="ECO:0000256" key="3">
    <source>
        <dbReference type="SAM" id="MobiDB-lite"/>
    </source>
</evidence>
<dbReference type="Proteomes" id="UP000799291">
    <property type="component" value="Unassembled WGS sequence"/>
</dbReference>
<dbReference type="OrthoDB" id="1577640at2759"/>
<dbReference type="GO" id="GO:0003824">
    <property type="term" value="F:catalytic activity"/>
    <property type="evidence" value="ECO:0007669"/>
    <property type="project" value="InterPro"/>
</dbReference>
<dbReference type="Gene3D" id="1.25.40.20">
    <property type="entry name" value="Ankyrin repeat-containing domain"/>
    <property type="match status" value="1"/>
</dbReference>
<dbReference type="SUPFAM" id="SSF48403">
    <property type="entry name" value="Ankyrin repeat"/>
    <property type="match status" value="1"/>
</dbReference>
<dbReference type="SMART" id="SM00248">
    <property type="entry name" value="ANK"/>
    <property type="match status" value="3"/>
</dbReference>
<dbReference type="InterPro" id="IPR007111">
    <property type="entry name" value="NACHT_NTPase"/>
</dbReference>
<keyword evidence="2" id="KW-0040">ANK repeat</keyword>
<reference evidence="5" key="1">
    <citation type="journal article" date="2020" name="Stud. Mycol.">
        <title>101 Dothideomycetes genomes: a test case for predicting lifestyles and emergence of pathogens.</title>
        <authorList>
            <person name="Haridas S."/>
            <person name="Albert R."/>
            <person name="Binder M."/>
            <person name="Bloem J."/>
            <person name="Labutti K."/>
            <person name="Salamov A."/>
            <person name="Andreopoulos B."/>
            <person name="Baker S."/>
            <person name="Barry K."/>
            <person name="Bills G."/>
            <person name="Bluhm B."/>
            <person name="Cannon C."/>
            <person name="Castanera R."/>
            <person name="Culley D."/>
            <person name="Daum C."/>
            <person name="Ezra D."/>
            <person name="Gonzalez J."/>
            <person name="Henrissat B."/>
            <person name="Kuo A."/>
            <person name="Liang C."/>
            <person name="Lipzen A."/>
            <person name="Lutzoni F."/>
            <person name="Magnuson J."/>
            <person name="Mondo S."/>
            <person name="Nolan M."/>
            <person name="Ohm R."/>
            <person name="Pangilinan J."/>
            <person name="Park H.-J."/>
            <person name="Ramirez L."/>
            <person name="Alfaro M."/>
            <person name="Sun H."/>
            <person name="Tritt A."/>
            <person name="Yoshinaga Y."/>
            <person name="Zwiers L.-H."/>
            <person name="Turgeon B."/>
            <person name="Goodwin S."/>
            <person name="Spatafora J."/>
            <person name="Crous P."/>
            <person name="Grigoriev I."/>
        </authorList>
    </citation>
    <scope>NUCLEOTIDE SEQUENCE</scope>
    <source>
        <strain evidence="5">CBS 122367</strain>
    </source>
</reference>
<dbReference type="SUPFAM" id="SSF53167">
    <property type="entry name" value="Purine and uridine phosphorylases"/>
    <property type="match status" value="1"/>
</dbReference>
<feature type="repeat" description="ANK" evidence="2">
    <location>
        <begin position="915"/>
        <end position="947"/>
    </location>
</feature>
<dbReference type="AlphaFoldDB" id="A0A6G1ILE8"/>
<name>A0A6G1ILE8_9PLEO</name>
<dbReference type="PANTHER" id="PTHR46082:SF11">
    <property type="entry name" value="AAA+ ATPASE DOMAIN-CONTAINING PROTEIN-RELATED"/>
    <property type="match status" value="1"/>
</dbReference>